<accession>A0A225UQP1</accession>
<dbReference type="EMBL" id="NBNE01012968">
    <property type="protein sequence ID" value="OWY95415.1"/>
    <property type="molecule type" value="Genomic_DNA"/>
</dbReference>
<evidence type="ECO:0000256" key="3">
    <source>
        <dbReference type="ARBA" id="ARBA00010400"/>
    </source>
</evidence>
<dbReference type="GO" id="GO:0005576">
    <property type="term" value="C:extracellular region"/>
    <property type="evidence" value="ECO:0007669"/>
    <property type="project" value="UniProtKB-SubCell"/>
</dbReference>
<keyword evidence="9" id="KW-1185">Reference proteome</keyword>
<keyword evidence="5" id="KW-0732">Signal</keyword>
<dbReference type="OrthoDB" id="127994at2759"/>
<dbReference type="AlphaFoldDB" id="A0A225UQP1"/>
<comment type="similarity">
    <text evidence="3">Belongs to the RxLR effector family.</text>
</comment>
<dbReference type="Pfam" id="PF22748">
    <property type="entry name" value="PexRD54_WY"/>
    <property type="match status" value="1"/>
</dbReference>
<evidence type="ECO:0000256" key="2">
    <source>
        <dbReference type="ARBA" id="ARBA00004613"/>
    </source>
</evidence>
<evidence type="ECO:0000259" key="7">
    <source>
        <dbReference type="Pfam" id="PF22748"/>
    </source>
</evidence>
<keyword evidence="6" id="KW-0843">Virulence</keyword>
<proteinExistence type="inferred from homology"/>
<sequence>MFSAILSYLKKIKRFFQSRENVELQSWLKARLSTDDVFKILQLDEAGDKLLSNPNLKRWAAFVEKKIGNPPELMMVMKLRTHYDDATLARMFEFGTKTKGTRKMAKKLQDAQFVRWFLDGKWPNEIIDDVFKVPLGASWTKTDDVQPIWAKYSKYFEKYKPNWRDLQ</sequence>
<dbReference type="InterPro" id="IPR054463">
    <property type="entry name" value="PexRD54_WY"/>
</dbReference>
<evidence type="ECO:0000313" key="8">
    <source>
        <dbReference type="EMBL" id="OWY95415.1"/>
    </source>
</evidence>
<evidence type="ECO:0000256" key="5">
    <source>
        <dbReference type="ARBA" id="ARBA00022729"/>
    </source>
</evidence>
<evidence type="ECO:0000256" key="6">
    <source>
        <dbReference type="ARBA" id="ARBA00023026"/>
    </source>
</evidence>
<comment type="subcellular location">
    <subcellularLocation>
        <location evidence="1">Host cell</location>
    </subcellularLocation>
    <subcellularLocation>
        <location evidence="2">Secreted</location>
    </subcellularLocation>
</comment>
<comment type="caution">
    <text evidence="8">The sequence shown here is derived from an EMBL/GenBank/DDBJ whole genome shotgun (WGS) entry which is preliminary data.</text>
</comment>
<dbReference type="Proteomes" id="UP000198211">
    <property type="component" value="Unassembled WGS sequence"/>
</dbReference>
<evidence type="ECO:0000313" key="9">
    <source>
        <dbReference type="Proteomes" id="UP000198211"/>
    </source>
</evidence>
<feature type="domain" description="RxLR effector PexRD54 WY" evidence="7">
    <location>
        <begin position="24"/>
        <end position="63"/>
    </location>
</feature>
<evidence type="ECO:0000256" key="4">
    <source>
        <dbReference type="ARBA" id="ARBA00022525"/>
    </source>
</evidence>
<name>A0A225UQP1_9STRA</name>
<gene>
    <name evidence="8" type="ORF">PHMEG_00034584</name>
</gene>
<organism evidence="8 9">
    <name type="scientific">Phytophthora megakarya</name>
    <dbReference type="NCBI Taxonomy" id="4795"/>
    <lineage>
        <taxon>Eukaryota</taxon>
        <taxon>Sar</taxon>
        <taxon>Stramenopiles</taxon>
        <taxon>Oomycota</taxon>
        <taxon>Peronosporomycetes</taxon>
        <taxon>Peronosporales</taxon>
        <taxon>Peronosporaceae</taxon>
        <taxon>Phytophthora</taxon>
    </lineage>
</organism>
<protein>
    <submittedName>
        <fullName evidence="8">Avirulence (Avh) protein</fullName>
    </submittedName>
</protein>
<dbReference type="GO" id="GO:0043657">
    <property type="term" value="C:host cell"/>
    <property type="evidence" value="ECO:0007669"/>
    <property type="project" value="UniProtKB-SubCell"/>
</dbReference>
<reference evidence="9" key="1">
    <citation type="submission" date="2017-03" db="EMBL/GenBank/DDBJ databases">
        <title>Phytopthora megakarya and P. palmivora, two closely related causual agents of cacao black pod achieved similar genome size and gene model numbers by different mechanisms.</title>
        <authorList>
            <person name="Ali S."/>
            <person name="Shao J."/>
            <person name="Larry D.J."/>
            <person name="Kronmiller B."/>
            <person name="Shen D."/>
            <person name="Strem M.D."/>
            <person name="Melnick R.L."/>
            <person name="Guiltinan M.J."/>
            <person name="Tyler B.M."/>
            <person name="Meinhardt L.W."/>
            <person name="Bailey B.A."/>
        </authorList>
    </citation>
    <scope>NUCLEOTIDE SEQUENCE [LARGE SCALE GENOMIC DNA]</scope>
    <source>
        <strain evidence="9">zdho120</strain>
    </source>
</reference>
<evidence type="ECO:0000256" key="1">
    <source>
        <dbReference type="ARBA" id="ARBA00004340"/>
    </source>
</evidence>
<keyword evidence="4" id="KW-0964">Secreted</keyword>